<dbReference type="AlphaFoldDB" id="A0A3N1KZK5"/>
<dbReference type="OrthoDB" id="9808822at2"/>
<dbReference type="RefSeq" id="WP_123693365.1">
    <property type="nucleotide sequence ID" value="NZ_AP019700.1"/>
</dbReference>
<keyword evidence="2" id="KW-0378">Hydrolase</keyword>
<evidence type="ECO:0000256" key="1">
    <source>
        <dbReference type="ARBA" id="ARBA00022741"/>
    </source>
</evidence>
<dbReference type="Gene3D" id="3.30.1220.10">
    <property type="entry name" value="CobW-like, C-terminal domain"/>
    <property type="match status" value="1"/>
</dbReference>
<accession>A0A3N1KZK5</accession>
<dbReference type="SUPFAM" id="SSF52540">
    <property type="entry name" value="P-loop containing nucleoside triphosphate hydrolases"/>
    <property type="match status" value="1"/>
</dbReference>
<protein>
    <submittedName>
        <fullName evidence="9">G3E family GTPase</fullName>
    </submittedName>
</protein>
<comment type="similarity">
    <text evidence="4">Belongs to the SIMIBI class G3E GTPase family. ZNG1 subfamily.</text>
</comment>
<gene>
    <name evidence="9" type="ORF">EDC65_4285</name>
</gene>
<reference evidence="9 10" key="1">
    <citation type="submission" date="2018-11" db="EMBL/GenBank/DDBJ databases">
        <title>Genomic Encyclopedia of Type Strains, Phase IV (KMG-IV): sequencing the most valuable type-strain genomes for metagenomic binning, comparative biology and taxonomic classification.</title>
        <authorList>
            <person name="Goeker M."/>
        </authorList>
    </citation>
    <scope>NUCLEOTIDE SEQUENCE [LARGE SCALE GENOMIC DNA]</scope>
    <source>
        <strain evidence="9 10">DSM 5900</strain>
    </source>
</reference>
<dbReference type="SMART" id="SM00833">
    <property type="entry name" value="CobW_C"/>
    <property type="match status" value="1"/>
</dbReference>
<evidence type="ECO:0000256" key="4">
    <source>
        <dbReference type="ARBA" id="ARBA00034320"/>
    </source>
</evidence>
<dbReference type="SUPFAM" id="SSF90002">
    <property type="entry name" value="Hypothetical protein YjiA, C-terminal domain"/>
    <property type="match status" value="1"/>
</dbReference>
<evidence type="ECO:0000256" key="5">
    <source>
        <dbReference type="ARBA" id="ARBA00045658"/>
    </source>
</evidence>
<comment type="function">
    <text evidence="5">Zinc chaperone that directly transfers zinc cofactor to target proteins, thereby activating them. Zinc is transferred from the CXCC motif in the GTPase domain to the zinc binding site in target proteins in a process requiring GTP hydrolysis.</text>
</comment>
<dbReference type="Gene3D" id="3.40.50.300">
    <property type="entry name" value="P-loop containing nucleotide triphosphate hydrolases"/>
    <property type="match status" value="1"/>
</dbReference>
<dbReference type="PANTHER" id="PTHR13748">
    <property type="entry name" value="COBW-RELATED"/>
    <property type="match status" value="1"/>
</dbReference>
<dbReference type="EMBL" id="RJKX01000016">
    <property type="protein sequence ID" value="ROP83636.1"/>
    <property type="molecule type" value="Genomic_DNA"/>
</dbReference>
<dbReference type="GO" id="GO:0005737">
    <property type="term" value="C:cytoplasm"/>
    <property type="evidence" value="ECO:0007669"/>
    <property type="project" value="TreeGrafter"/>
</dbReference>
<keyword evidence="10" id="KW-1185">Reference proteome</keyword>
<dbReference type="InterPro" id="IPR011629">
    <property type="entry name" value="CobW-like_C"/>
</dbReference>
<sequence>MSTASNASSSRLPISVITGFLGSGKTTLLNKLLQHPGMDRTAVLINEFGEIGIDHALVRQSSEDIVLLNSGCLCCTVRGDMVDTLRDLYVKRVRGEIPPFDRVVIETTGLADPAPILHTLMTDALLSERFRLDGVVTTVDAAVGMNELDQHVESVKQAAVADRLVLTKTDLIDDEARARLTRRLHLINPGAPLLQAVMGEIDPAVLFDAGLWNPETKTPDVARWLREEAYEGGHGHEHHHHGHDHGHHDHGHDHHHDHGHAHGQDPHDVNRHDDRIRAFCFTAEKPIPWSTFTLWMELLASSGGENLLRVKGLVNIEESTDKPVVIHGVQHVFHPPLILDQWPSEDRRSRLVFITRDIERATIEKLFNALAVEESGERT</sequence>
<dbReference type="Pfam" id="PF02492">
    <property type="entry name" value="cobW"/>
    <property type="match status" value="1"/>
</dbReference>
<organism evidence="9 10">
    <name type="scientific">Stella humosa</name>
    <dbReference type="NCBI Taxonomy" id="94"/>
    <lineage>
        <taxon>Bacteria</taxon>
        <taxon>Pseudomonadati</taxon>
        <taxon>Pseudomonadota</taxon>
        <taxon>Alphaproteobacteria</taxon>
        <taxon>Rhodospirillales</taxon>
        <taxon>Stellaceae</taxon>
        <taxon>Stella</taxon>
    </lineage>
</organism>
<evidence type="ECO:0000256" key="3">
    <source>
        <dbReference type="ARBA" id="ARBA00023186"/>
    </source>
</evidence>
<feature type="compositionally biased region" description="Basic residues" evidence="7">
    <location>
        <begin position="236"/>
        <end position="245"/>
    </location>
</feature>
<dbReference type="CDD" id="cd03112">
    <property type="entry name" value="CobW-like"/>
    <property type="match status" value="1"/>
</dbReference>
<dbReference type="PANTHER" id="PTHR13748:SF62">
    <property type="entry name" value="COBW DOMAIN-CONTAINING PROTEIN"/>
    <property type="match status" value="1"/>
</dbReference>
<dbReference type="GO" id="GO:0000166">
    <property type="term" value="F:nucleotide binding"/>
    <property type="evidence" value="ECO:0007669"/>
    <property type="project" value="UniProtKB-KW"/>
</dbReference>
<evidence type="ECO:0000256" key="2">
    <source>
        <dbReference type="ARBA" id="ARBA00022801"/>
    </source>
</evidence>
<evidence type="ECO:0000259" key="8">
    <source>
        <dbReference type="SMART" id="SM00833"/>
    </source>
</evidence>
<comment type="catalytic activity">
    <reaction evidence="6">
        <text>GTP + H2O = GDP + phosphate + H(+)</text>
        <dbReference type="Rhea" id="RHEA:19669"/>
        <dbReference type="ChEBI" id="CHEBI:15377"/>
        <dbReference type="ChEBI" id="CHEBI:15378"/>
        <dbReference type="ChEBI" id="CHEBI:37565"/>
        <dbReference type="ChEBI" id="CHEBI:43474"/>
        <dbReference type="ChEBI" id="CHEBI:58189"/>
    </reaction>
    <physiologicalReaction direction="left-to-right" evidence="6">
        <dbReference type="Rhea" id="RHEA:19670"/>
    </physiologicalReaction>
</comment>
<feature type="domain" description="CobW C-terminal" evidence="8">
    <location>
        <begin position="276"/>
        <end position="371"/>
    </location>
</feature>
<dbReference type="InterPro" id="IPR027417">
    <property type="entry name" value="P-loop_NTPase"/>
</dbReference>
<dbReference type="InterPro" id="IPR003495">
    <property type="entry name" value="CobW/HypB/UreG_nucleotide-bd"/>
</dbReference>
<dbReference type="InterPro" id="IPR036627">
    <property type="entry name" value="CobW-likC_sf"/>
</dbReference>
<evidence type="ECO:0000313" key="9">
    <source>
        <dbReference type="EMBL" id="ROP83636.1"/>
    </source>
</evidence>
<keyword evidence="1" id="KW-0547">Nucleotide-binding</keyword>
<keyword evidence="3" id="KW-0143">Chaperone</keyword>
<dbReference type="Pfam" id="PF07683">
    <property type="entry name" value="CobW_C"/>
    <property type="match status" value="1"/>
</dbReference>
<feature type="compositionally biased region" description="Basic and acidic residues" evidence="7">
    <location>
        <begin position="246"/>
        <end position="269"/>
    </location>
</feature>
<comment type="caution">
    <text evidence="9">The sequence shown here is derived from an EMBL/GenBank/DDBJ whole genome shotgun (WGS) entry which is preliminary data.</text>
</comment>
<dbReference type="InterPro" id="IPR051316">
    <property type="entry name" value="Zinc-reg_GTPase_activator"/>
</dbReference>
<evidence type="ECO:0000313" key="10">
    <source>
        <dbReference type="Proteomes" id="UP000278222"/>
    </source>
</evidence>
<evidence type="ECO:0000256" key="7">
    <source>
        <dbReference type="SAM" id="MobiDB-lite"/>
    </source>
</evidence>
<feature type="region of interest" description="Disordered" evidence="7">
    <location>
        <begin position="232"/>
        <end position="269"/>
    </location>
</feature>
<evidence type="ECO:0000256" key="6">
    <source>
        <dbReference type="ARBA" id="ARBA00049117"/>
    </source>
</evidence>
<proteinExistence type="inferred from homology"/>
<dbReference type="GO" id="GO:0016787">
    <property type="term" value="F:hydrolase activity"/>
    <property type="evidence" value="ECO:0007669"/>
    <property type="project" value="UniProtKB-KW"/>
</dbReference>
<name>A0A3N1KZK5_9PROT</name>
<dbReference type="Proteomes" id="UP000278222">
    <property type="component" value="Unassembled WGS sequence"/>
</dbReference>